<dbReference type="InterPro" id="IPR036754">
    <property type="entry name" value="YbaK/aa-tRNA-synt-asso_dom_sf"/>
</dbReference>
<dbReference type="Gene3D" id="3.90.960.10">
    <property type="entry name" value="YbaK/aminoacyl-tRNA synthetase-associated domain"/>
    <property type="match status" value="1"/>
</dbReference>
<dbReference type="Pfam" id="PF04073">
    <property type="entry name" value="tRNA_edit"/>
    <property type="match status" value="1"/>
</dbReference>
<comment type="catalytic activity">
    <reaction evidence="9 10">
        <text>tRNA(Pro) + L-proline + ATP = L-prolyl-tRNA(Pro) + AMP + diphosphate</text>
        <dbReference type="Rhea" id="RHEA:14305"/>
        <dbReference type="Rhea" id="RHEA-COMP:9700"/>
        <dbReference type="Rhea" id="RHEA-COMP:9702"/>
        <dbReference type="ChEBI" id="CHEBI:30616"/>
        <dbReference type="ChEBI" id="CHEBI:33019"/>
        <dbReference type="ChEBI" id="CHEBI:60039"/>
        <dbReference type="ChEBI" id="CHEBI:78442"/>
        <dbReference type="ChEBI" id="CHEBI:78532"/>
        <dbReference type="ChEBI" id="CHEBI:456215"/>
        <dbReference type="EC" id="6.1.1.15"/>
    </reaction>
</comment>
<keyword evidence="6 10" id="KW-0067">ATP-binding</keyword>
<evidence type="ECO:0000313" key="12">
    <source>
        <dbReference type="EMBL" id="CAD6507394.1"/>
    </source>
</evidence>
<evidence type="ECO:0000256" key="10">
    <source>
        <dbReference type="HAMAP-Rule" id="MF_01569"/>
    </source>
</evidence>
<dbReference type="CDD" id="cd00779">
    <property type="entry name" value="ProRS_core_prok"/>
    <property type="match status" value="1"/>
</dbReference>
<dbReference type="InterPro" id="IPR023717">
    <property type="entry name" value="Pro-tRNA-Synthase_IIa_type1"/>
</dbReference>
<keyword evidence="4 10" id="KW-0436">Ligase</keyword>
<comment type="subunit">
    <text evidence="2 10">Homodimer.</text>
</comment>
<sequence length="586" mass="66634">MIVLTKLCYHGKIQMLTSKYVLSTMKETPCEAESISHKLMLRAGMIRKLASGLYTWMPTGLRVLKKIENIIREEMENTGALEVLMPLVQPADLWQASGRLEQYGPELLRFLDRGKRVFVLGPTHEEVITYIVRHEIHSYKQLPLNFFQIQTKFRDELRPRSGIMRSREFIMKDAYSFHASQASLQETYDQMFHTYNKIFQRIHLDVRPVQADNGSIGGNISHEFQVLANSGEDIIVLSSGSNYAANLERAESVPHINNRFSPTEELRIINTPNTRTLKELGEQFDIPVEKTVKTILVHANKKSSHKLVALIVRGDHEIAKTKAEKLSIIKSPLTFATKNEIRTVINAGPNFLGPIKMIVPIIIDRTVAMMSDFIAGANIDGKHYFGINWVRDLPLPIVADIRYVVAGDPSPDGKGTLLFKRGIEVGHTFQLGTKYTKALKATVQSRNDYHQIITMGCYGIGVSRLVAAYIEQNHDERGIIWPCNIAPFQVAIIPINMHKYLRVNNLAESLYKRLDSQGIDVIIDDRKERPGVMFADMDVIGVPHSIIISNEHLDNDEIEYKHRLSKDKRMIKINAIENFLSSQLKR</sequence>
<name>A0A8E4F0Z4_9ENTR</name>
<dbReference type="Gene3D" id="3.40.50.800">
    <property type="entry name" value="Anticodon-binding domain"/>
    <property type="match status" value="1"/>
</dbReference>
<keyword evidence="8 10" id="KW-0030">Aminoacyl-tRNA synthetase</keyword>
<dbReference type="CDD" id="cd00861">
    <property type="entry name" value="ProRS_anticodon_short"/>
    <property type="match status" value="1"/>
</dbReference>
<comment type="domain">
    <text evidence="10">Consists of three domains: the N-terminal catalytic domain, the editing domain and the C-terminal anticodon-binding domain.</text>
</comment>
<dbReference type="NCBIfam" id="NF006625">
    <property type="entry name" value="PRK09194.1"/>
    <property type="match status" value="1"/>
</dbReference>
<keyword evidence="3 10" id="KW-0963">Cytoplasm</keyword>
<dbReference type="GO" id="GO:0004827">
    <property type="term" value="F:proline-tRNA ligase activity"/>
    <property type="evidence" value="ECO:0007669"/>
    <property type="project" value="UniProtKB-UniRule"/>
</dbReference>
<keyword evidence="7 10" id="KW-0648">Protein biosynthesis</keyword>
<dbReference type="Pfam" id="PF00587">
    <property type="entry name" value="tRNA-synt_2b"/>
    <property type="match status" value="1"/>
</dbReference>
<dbReference type="InterPro" id="IPR045864">
    <property type="entry name" value="aa-tRNA-synth_II/BPL/LPL"/>
</dbReference>
<comment type="subcellular location">
    <subcellularLocation>
        <location evidence="1 10">Cytoplasm</location>
    </subcellularLocation>
</comment>
<dbReference type="PANTHER" id="PTHR42753:SF2">
    <property type="entry name" value="PROLINE--TRNA LIGASE"/>
    <property type="match status" value="1"/>
</dbReference>
<evidence type="ECO:0000256" key="1">
    <source>
        <dbReference type="ARBA" id="ARBA00004496"/>
    </source>
</evidence>
<evidence type="ECO:0000256" key="7">
    <source>
        <dbReference type="ARBA" id="ARBA00022917"/>
    </source>
</evidence>
<evidence type="ECO:0000256" key="5">
    <source>
        <dbReference type="ARBA" id="ARBA00022741"/>
    </source>
</evidence>
<dbReference type="InterPro" id="IPR004500">
    <property type="entry name" value="Pro-tRNA-synth_IIa_bac-type"/>
</dbReference>
<evidence type="ECO:0000256" key="3">
    <source>
        <dbReference type="ARBA" id="ARBA00022490"/>
    </source>
</evidence>
<dbReference type="PROSITE" id="PS50862">
    <property type="entry name" value="AA_TRNA_LIGASE_II"/>
    <property type="match status" value="1"/>
</dbReference>
<dbReference type="AlphaFoldDB" id="A0A8E4F0Z4"/>
<dbReference type="InterPro" id="IPR033730">
    <property type="entry name" value="ProRS_core_prok"/>
</dbReference>
<dbReference type="HAMAP" id="MF_01569">
    <property type="entry name" value="Pro_tRNA_synth_type1"/>
    <property type="match status" value="1"/>
</dbReference>
<dbReference type="InterPro" id="IPR036621">
    <property type="entry name" value="Anticodon-bd_dom_sf"/>
</dbReference>
<protein>
    <recommendedName>
        <fullName evidence="10">Proline--tRNA ligase</fullName>
        <ecNumber evidence="10">6.1.1.15</ecNumber>
    </recommendedName>
    <alternativeName>
        <fullName evidence="10">Prolyl-tRNA synthetase</fullName>
        <shortName evidence="10">ProRS</shortName>
    </alternativeName>
</protein>
<comment type="similarity">
    <text evidence="10">Belongs to the class-II aminoacyl-tRNA synthetase family. ProS type 1 subfamily.</text>
</comment>
<dbReference type="InterPro" id="IPR050062">
    <property type="entry name" value="Pro-tRNA_synthetase"/>
</dbReference>
<dbReference type="SUPFAM" id="SSF52954">
    <property type="entry name" value="Class II aaRS ABD-related"/>
    <property type="match status" value="1"/>
</dbReference>
<evidence type="ECO:0000259" key="11">
    <source>
        <dbReference type="PROSITE" id="PS50862"/>
    </source>
</evidence>
<dbReference type="KEGG" id="ptf:PROFFT_A_00630"/>
<organism evidence="12 13">
    <name type="scientific">Candidatus Profftia tarda</name>
    <dbReference type="NCBI Taxonomy" id="1177216"/>
    <lineage>
        <taxon>Bacteria</taxon>
        <taxon>Pseudomonadati</taxon>
        <taxon>Pseudomonadota</taxon>
        <taxon>Gammaproteobacteria</taxon>
        <taxon>Enterobacterales</taxon>
        <taxon>Enterobacteriaceae</taxon>
        <taxon>Candidatus Profftia</taxon>
    </lineage>
</organism>
<accession>A0A8E4F0Z4</accession>
<keyword evidence="5 10" id="KW-0547">Nucleotide-binding</keyword>
<dbReference type="SUPFAM" id="SSF55681">
    <property type="entry name" value="Class II aaRS and biotin synthetases"/>
    <property type="match status" value="1"/>
</dbReference>
<gene>
    <name evidence="10 12" type="primary">proS</name>
    <name evidence="12" type="ORF">PROFFT_A_00630</name>
</gene>
<feature type="domain" description="Aminoacyl-transfer RNA synthetases class-II family profile" evidence="11">
    <location>
        <begin position="52"/>
        <end position="482"/>
    </location>
</feature>
<dbReference type="InterPro" id="IPR044140">
    <property type="entry name" value="ProRS_anticodon_short"/>
</dbReference>
<dbReference type="GO" id="GO:0002161">
    <property type="term" value="F:aminoacyl-tRNA deacylase activity"/>
    <property type="evidence" value="ECO:0007669"/>
    <property type="project" value="InterPro"/>
</dbReference>
<evidence type="ECO:0000256" key="2">
    <source>
        <dbReference type="ARBA" id="ARBA00011738"/>
    </source>
</evidence>
<dbReference type="SUPFAM" id="SSF55826">
    <property type="entry name" value="YbaK/ProRS associated domain"/>
    <property type="match status" value="1"/>
</dbReference>
<dbReference type="InterPro" id="IPR004154">
    <property type="entry name" value="Anticodon-bd"/>
</dbReference>
<dbReference type="EC" id="6.1.1.15" evidence="10"/>
<evidence type="ECO:0000256" key="6">
    <source>
        <dbReference type="ARBA" id="ARBA00022840"/>
    </source>
</evidence>
<dbReference type="GO" id="GO:0006433">
    <property type="term" value="P:prolyl-tRNA aminoacylation"/>
    <property type="evidence" value="ECO:0007669"/>
    <property type="project" value="UniProtKB-UniRule"/>
</dbReference>
<evidence type="ECO:0000256" key="8">
    <source>
        <dbReference type="ARBA" id="ARBA00023146"/>
    </source>
</evidence>
<dbReference type="FunFam" id="3.30.930.10:FF:000012">
    <property type="entry name" value="Proline--tRNA ligase"/>
    <property type="match status" value="1"/>
</dbReference>
<dbReference type="GO" id="GO:0005829">
    <property type="term" value="C:cytosol"/>
    <property type="evidence" value="ECO:0007669"/>
    <property type="project" value="TreeGrafter"/>
</dbReference>
<dbReference type="PANTHER" id="PTHR42753">
    <property type="entry name" value="MITOCHONDRIAL RIBOSOME PROTEIN L39/PROLYL-TRNA LIGASE FAMILY MEMBER"/>
    <property type="match status" value="1"/>
</dbReference>
<dbReference type="InterPro" id="IPR007214">
    <property type="entry name" value="YbaK/aa-tRNA-synth-assoc-dom"/>
</dbReference>
<proteinExistence type="inferred from homology"/>
<dbReference type="EMBL" id="LR890047">
    <property type="protein sequence ID" value="CAD6507394.1"/>
    <property type="molecule type" value="Genomic_DNA"/>
</dbReference>
<dbReference type="PRINTS" id="PR01046">
    <property type="entry name" value="TRNASYNTHPRO"/>
</dbReference>
<dbReference type="Gene3D" id="3.30.930.10">
    <property type="entry name" value="Bira Bifunctional Protein, Domain 2"/>
    <property type="match status" value="1"/>
</dbReference>
<comment type="function">
    <text evidence="10">Catalyzes the attachment of proline to tRNA(Pro) in a two-step reaction: proline is first activated by ATP to form Pro-AMP and then transferred to the acceptor end of tRNA(Pro). As ProRS can inadvertently accommodate and process non-cognate amino acids such as alanine and cysteine, to avoid such errors it has two additional distinct editing activities against alanine. One activity is designated as 'pretransfer' editing and involves the tRNA(Pro)-independent hydrolysis of activated Ala-AMP. The other activity is designated 'posttransfer' editing and involves deacylation of mischarged Ala-tRNA(Pro). The misacylated Cys-tRNA(Pro) is not edited by ProRS.</text>
</comment>
<dbReference type="InterPro" id="IPR006195">
    <property type="entry name" value="aa-tRNA-synth_II"/>
</dbReference>
<dbReference type="Proteomes" id="UP000683585">
    <property type="component" value="Chromosome"/>
</dbReference>
<evidence type="ECO:0000256" key="4">
    <source>
        <dbReference type="ARBA" id="ARBA00022598"/>
    </source>
</evidence>
<evidence type="ECO:0000313" key="13">
    <source>
        <dbReference type="Proteomes" id="UP000683585"/>
    </source>
</evidence>
<dbReference type="GO" id="GO:0005524">
    <property type="term" value="F:ATP binding"/>
    <property type="evidence" value="ECO:0007669"/>
    <property type="project" value="UniProtKB-UniRule"/>
</dbReference>
<dbReference type="FunFam" id="3.90.960.10:FF:000001">
    <property type="entry name" value="Proline--tRNA ligase"/>
    <property type="match status" value="1"/>
</dbReference>
<reference evidence="12" key="1">
    <citation type="submission" date="2020-10" db="EMBL/GenBank/DDBJ databases">
        <authorList>
            <person name="Szabo G."/>
        </authorList>
    </citation>
    <scope>NUCLEOTIDE SEQUENCE</scope>
    <source>
        <strain evidence="12">PROFFT</strain>
    </source>
</reference>
<keyword evidence="13" id="KW-1185">Reference proteome</keyword>
<dbReference type="CDD" id="cd04334">
    <property type="entry name" value="ProRS-INS"/>
    <property type="match status" value="1"/>
</dbReference>
<dbReference type="NCBIfam" id="TIGR00409">
    <property type="entry name" value="proS_fam_II"/>
    <property type="match status" value="1"/>
</dbReference>
<evidence type="ECO:0000256" key="9">
    <source>
        <dbReference type="ARBA" id="ARBA00047671"/>
    </source>
</evidence>
<dbReference type="Pfam" id="PF03129">
    <property type="entry name" value="HGTP_anticodon"/>
    <property type="match status" value="1"/>
</dbReference>
<dbReference type="InterPro" id="IPR002314">
    <property type="entry name" value="aa-tRNA-synt_IIb"/>
</dbReference>
<dbReference type="InterPro" id="IPR002316">
    <property type="entry name" value="Pro-tRNA-ligase_IIa"/>
</dbReference>